<comment type="pathway">
    <text evidence="9">Protein modification; lipoprotein biosynthesis (signal peptide cleavage).</text>
</comment>
<keyword evidence="4 9" id="KW-0812">Transmembrane</keyword>
<dbReference type="GO" id="GO:0006508">
    <property type="term" value="P:proteolysis"/>
    <property type="evidence" value="ECO:0007669"/>
    <property type="project" value="UniProtKB-KW"/>
</dbReference>
<evidence type="ECO:0000256" key="6">
    <source>
        <dbReference type="ARBA" id="ARBA00022801"/>
    </source>
</evidence>
<dbReference type="PRINTS" id="PR00781">
    <property type="entry name" value="LIPOSIGPTASE"/>
</dbReference>
<feature type="transmembrane region" description="Helical" evidence="9">
    <location>
        <begin position="132"/>
        <end position="151"/>
    </location>
</feature>
<dbReference type="PROSITE" id="PS00855">
    <property type="entry name" value="SPASE_II"/>
    <property type="match status" value="1"/>
</dbReference>
<keyword evidence="6 9" id="KW-0378">Hydrolase</keyword>
<keyword evidence="7 9" id="KW-1133">Transmembrane helix</keyword>
<feature type="transmembrane region" description="Helical" evidence="9">
    <location>
        <begin position="70"/>
        <end position="88"/>
    </location>
</feature>
<reference evidence="12 13" key="1">
    <citation type="submission" date="2020-03" db="EMBL/GenBank/DDBJ databases">
        <title>Genomic Encyclopedia of Type Strains, Phase IV (KMG-IV): sequencing the most valuable type-strain genomes for metagenomic binning, comparative biology and taxonomic classification.</title>
        <authorList>
            <person name="Goeker M."/>
        </authorList>
    </citation>
    <scope>NUCLEOTIDE SEQUENCE [LARGE SCALE GENOMIC DNA]</scope>
    <source>
        <strain evidence="12 13">DSM 19867</strain>
    </source>
</reference>
<evidence type="ECO:0000256" key="7">
    <source>
        <dbReference type="ARBA" id="ARBA00022989"/>
    </source>
</evidence>
<evidence type="ECO:0000256" key="3">
    <source>
        <dbReference type="ARBA" id="ARBA00022670"/>
    </source>
</evidence>
<dbReference type="PANTHER" id="PTHR33695:SF1">
    <property type="entry name" value="LIPOPROTEIN SIGNAL PEPTIDASE"/>
    <property type="match status" value="1"/>
</dbReference>
<evidence type="ECO:0000256" key="2">
    <source>
        <dbReference type="ARBA" id="ARBA00022475"/>
    </source>
</evidence>
<dbReference type="EC" id="3.4.23.36" evidence="9"/>
<dbReference type="UniPathway" id="UPA00665"/>
<evidence type="ECO:0000256" key="5">
    <source>
        <dbReference type="ARBA" id="ARBA00022750"/>
    </source>
</evidence>
<gene>
    <name evidence="9" type="primary">lspA</name>
    <name evidence="12" type="ORF">FHS83_002385</name>
</gene>
<evidence type="ECO:0000313" key="13">
    <source>
        <dbReference type="Proteomes" id="UP000570514"/>
    </source>
</evidence>
<dbReference type="HAMAP" id="MF_00161">
    <property type="entry name" value="LspA"/>
    <property type="match status" value="1"/>
</dbReference>
<evidence type="ECO:0000256" key="1">
    <source>
        <dbReference type="ARBA" id="ARBA00006139"/>
    </source>
</evidence>
<keyword evidence="8 9" id="KW-0472">Membrane</keyword>
<organism evidence="12 13">
    <name type="scientific">Rhizomicrobium palustre</name>
    <dbReference type="NCBI Taxonomy" id="189966"/>
    <lineage>
        <taxon>Bacteria</taxon>
        <taxon>Pseudomonadati</taxon>
        <taxon>Pseudomonadota</taxon>
        <taxon>Alphaproteobacteria</taxon>
        <taxon>Micropepsales</taxon>
        <taxon>Micropepsaceae</taxon>
        <taxon>Rhizomicrobium</taxon>
    </lineage>
</organism>
<dbReference type="NCBIfam" id="TIGR00077">
    <property type="entry name" value="lspA"/>
    <property type="match status" value="1"/>
</dbReference>
<evidence type="ECO:0000256" key="10">
    <source>
        <dbReference type="RuleBase" id="RU000594"/>
    </source>
</evidence>
<proteinExistence type="inferred from homology"/>
<dbReference type="PANTHER" id="PTHR33695">
    <property type="entry name" value="LIPOPROTEIN SIGNAL PEPTIDASE"/>
    <property type="match status" value="1"/>
</dbReference>
<dbReference type="RefSeq" id="WP_167083189.1">
    <property type="nucleotide sequence ID" value="NZ_BAAADC010000001.1"/>
</dbReference>
<evidence type="ECO:0000313" key="12">
    <source>
        <dbReference type="EMBL" id="NIK89067.1"/>
    </source>
</evidence>
<keyword evidence="3 9" id="KW-0645">Protease</keyword>
<feature type="transmembrane region" description="Helical" evidence="9">
    <location>
        <begin position="44"/>
        <end position="63"/>
    </location>
</feature>
<evidence type="ECO:0000256" key="4">
    <source>
        <dbReference type="ARBA" id="ARBA00022692"/>
    </source>
</evidence>
<name>A0A846N1N9_9PROT</name>
<dbReference type="Pfam" id="PF01252">
    <property type="entry name" value="Peptidase_A8"/>
    <property type="match status" value="1"/>
</dbReference>
<evidence type="ECO:0000256" key="8">
    <source>
        <dbReference type="ARBA" id="ARBA00023136"/>
    </source>
</evidence>
<comment type="subcellular location">
    <subcellularLocation>
        <location evidence="9">Cell membrane</location>
        <topology evidence="9">Multi-pass membrane protein</topology>
    </subcellularLocation>
</comment>
<comment type="catalytic activity">
    <reaction evidence="9 10">
        <text>Release of signal peptides from bacterial membrane prolipoproteins. Hydrolyzes -Xaa-Yaa-Zaa-|-(S,diacylglyceryl)Cys-, in which Xaa is hydrophobic (preferably Leu), and Yaa (Ala or Ser) and Zaa (Gly or Ala) have small, neutral side chains.</text>
        <dbReference type="EC" id="3.4.23.36"/>
    </reaction>
</comment>
<feature type="active site" evidence="9">
    <location>
        <position position="121"/>
    </location>
</feature>
<accession>A0A846N1N9</accession>
<comment type="caution">
    <text evidence="12">The sequence shown here is derived from an EMBL/GenBank/DDBJ whole genome shotgun (WGS) entry which is preliminary data.</text>
</comment>
<keyword evidence="13" id="KW-1185">Reference proteome</keyword>
<dbReference type="AlphaFoldDB" id="A0A846N1N9"/>
<keyword evidence="5 9" id="KW-0064">Aspartyl protease</keyword>
<evidence type="ECO:0000256" key="11">
    <source>
        <dbReference type="RuleBase" id="RU004181"/>
    </source>
</evidence>
<dbReference type="Proteomes" id="UP000570514">
    <property type="component" value="Unassembled WGS sequence"/>
</dbReference>
<protein>
    <recommendedName>
        <fullName evidence="9">Lipoprotein signal peptidase</fullName>
        <ecNumber evidence="9">3.4.23.36</ecNumber>
    </recommendedName>
    <alternativeName>
        <fullName evidence="9">Prolipoprotein signal peptidase</fullName>
    </alternativeName>
    <alternativeName>
        <fullName evidence="9">Signal peptidase II</fullName>
        <shortName evidence="9">SPase II</shortName>
    </alternativeName>
</protein>
<comment type="similarity">
    <text evidence="1 9 11">Belongs to the peptidase A8 family.</text>
</comment>
<dbReference type="InterPro" id="IPR001872">
    <property type="entry name" value="Peptidase_A8"/>
</dbReference>
<feature type="transmembrane region" description="Helical" evidence="9">
    <location>
        <begin position="94"/>
        <end position="111"/>
    </location>
</feature>
<dbReference type="EMBL" id="JAASRM010000001">
    <property type="protein sequence ID" value="NIK89067.1"/>
    <property type="molecule type" value="Genomic_DNA"/>
</dbReference>
<comment type="function">
    <text evidence="9 10">This protein specifically catalyzes the removal of signal peptides from prolipoproteins.</text>
</comment>
<evidence type="ECO:0000256" key="9">
    <source>
        <dbReference type="HAMAP-Rule" id="MF_00161"/>
    </source>
</evidence>
<feature type="active site" evidence="9">
    <location>
        <position position="139"/>
    </location>
</feature>
<sequence length="167" mass="18078">MNKRDAGLLAAGATFVLDQASKMILLYGVGFMNAPRGYTIEVLPFFNLVMVWNPGISLGLFPASSVEGTMFLATFQMVAVGLLSWWLWFAKKPILAIGLGMVIGGALGNLIDRLVYSRVADFFHLHGFGYNFYVFNVADAAITFGVIGLLYDALTNPETPSGAGQKE</sequence>
<dbReference type="GO" id="GO:0005886">
    <property type="term" value="C:plasma membrane"/>
    <property type="evidence" value="ECO:0007669"/>
    <property type="project" value="UniProtKB-SubCell"/>
</dbReference>
<keyword evidence="2 9" id="KW-1003">Cell membrane</keyword>
<dbReference type="GO" id="GO:0004190">
    <property type="term" value="F:aspartic-type endopeptidase activity"/>
    <property type="evidence" value="ECO:0007669"/>
    <property type="project" value="UniProtKB-UniRule"/>
</dbReference>